<dbReference type="PROSITE" id="PS51257">
    <property type="entry name" value="PROKAR_LIPOPROTEIN"/>
    <property type="match status" value="1"/>
</dbReference>
<proteinExistence type="predicted"/>
<protein>
    <submittedName>
        <fullName evidence="2">SpoIID/LytB domain-containing protein</fullName>
    </submittedName>
</protein>
<evidence type="ECO:0000259" key="1">
    <source>
        <dbReference type="Pfam" id="PF08486"/>
    </source>
</evidence>
<dbReference type="InterPro" id="IPR013693">
    <property type="entry name" value="SpoIID/LytB_N"/>
</dbReference>
<dbReference type="GO" id="GO:0030435">
    <property type="term" value="P:sporulation resulting in formation of a cellular spore"/>
    <property type="evidence" value="ECO:0007669"/>
    <property type="project" value="InterPro"/>
</dbReference>
<organism evidence="2">
    <name type="scientific">candidate division WOR-3 bacterium</name>
    <dbReference type="NCBI Taxonomy" id="2052148"/>
    <lineage>
        <taxon>Bacteria</taxon>
        <taxon>Bacteria division WOR-3</taxon>
    </lineage>
</organism>
<evidence type="ECO:0000313" key="2">
    <source>
        <dbReference type="EMBL" id="HGE99887.1"/>
    </source>
</evidence>
<gene>
    <name evidence="2" type="ORF">ENX07_07475</name>
</gene>
<comment type="caution">
    <text evidence="2">The sequence shown here is derived from an EMBL/GenBank/DDBJ whole genome shotgun (WGS) entry which is preliminary data.</text>
</comment>
<dbReference type="EMBL" id="DTMQ01000044">
    <property type="protein sequence ID" value="HGE99887.1"/>
    <property type="molecule type" value="Genomic_DNA"/>
</dbReference>
<reference evidence="2" key="1">
    <citation type="journal article" date="2020" name="mSystems">
        <title>Genome- and Community-Level Interaction Insights into Carbon Utilization and Element Cycling Functions of Hydrothermarchaeota in Hydrothermal Sediment.</title>
        <authorList>
            <person name="Zhou Z."/>
            <person name="Liu Y."/>
            <person name="Xu W."/>
            <person name="Pan J."/>
            <person name="Luo Z.H."/>
            <person name="Li M."/>
        </authorList>
    </citation>
    <scope>NUCLEOTIDE SEQUENCE [LARGE SCALE GENOMIC DNA]</scope>
    <source>
        <strain evidence="2">SpSt-906</strain>
    </source>
</reference>
<dbReference type="AlphaFoldDB" id="A0A7C3V090"/>
<dbReference type="NCBIfam" id="TIGR02669">
    <property type="entry name" value="SpoIID_LytB"/>
    <property type="match status" value="1"/>
</dbReference>
<accession>A0A7C3V090</accession>
<dbReference type="Pfam" id="PF08486">
    <property type="entry name" value="SpoIID"/>
    <property type="match status" value="1"/>
</dbReference>
<feature type="domain" description="Sporulation stage II protein D amidase enhancer LytB N-terminal" evidence="1">
    <location>
        <begin position="106"/>
        <end position="199"/>
    </location>
</feature>
<dbReference type="InterPro" id="IPR013486">
    <property type="entry name" value="SpoIID/LytB"/>
</dbReference>
<name>A0A7C3V090_UNCW3</name>
<sequence>MRRPICFSLLLFLACARVYIAPKIEKEPLIRVLLFWEIPDSLIVTAPEGFKIGEILMKKGERLILKEGVKPKGDFGKEIPIVPLRKGYLRVGGLEVRGELRLREEKGKIYVINILPLEEYLYSVVGCEIGPLDEKNFSAAKAQAVAARTYALSRMFANTSKFYHIYASPAIDQAYKGKNWETELTRRAVEETRGEIITFQGKPIVAYYHANCGGLLNARNQPYLKSLPDTPGHSPGRKPFCANSPHFSWELKIKKKELETIFGKRIKRISLVKDKKTKRVKRVKIKSNKGTFSLSGEEFRKRLSLKSTFFDLKITGNEVRIEGRGWGHGLGMCQAGALEMAKRGYSYTAILKHYYKGTKIERIY</sequence>